<dbReference type="EMBL" id="CGCB01000020">
    <property type="protein sequence ID" value="CFR06520.1"/>
    <property type="molecule type" value="Genomic_DNA"/>
</dbReference>
<dbReference type="Proteomes" id="UP000046784">
    <property type="component" value="Unassembled WGS sequence"/>
</dbReference>
<dbReference type="PANTHER" id="PTHR45566:SF1">
    <property type="entry name" value="HTH-TYPE TRANSCRIPTIONAL REGULATOR YHJB-RELATED"/>
    <property type="match status" value="1"/>
</dbReference>
<name>A0AAI9EQ44_YERFR</name>
<dbReference type="InterPro" id="IPR001789">
    <property type="entry name" value="Sig_transdc_resp-reg_receiver"/>
</dbReference>
<dbReference type="Pfam" id="PF00072">
    <property type="entry name" value="Response_reg"/>
    <property type="match status" value="1"/>
</dbReference>
<dbReference type="InterPro" id="IPR011006">
    <property type="entry name" value="CheY-like_superfamily"/>
</dbReference>
<dbReference type="RefSeq" id="WP_226722900.1">
    <property type="nucleotide sequence ID" value="NZ_CABMMF010000020.1"/>
</dbReference>
<comment type="caution">
    <text evidence="3">The sequence shown here is derived from an EMBL/GenBank/DDBJ whole genome shotgun (WGS) entry which is preliminary data.</text>
</comment>
<feature type="domain" description="Response regulatory" evidence="2">
    <location>
        <begin position="5"/>
        <end position="119"/>
    </location>
</feature>
<proteinExistence type="predicted"/>
<dbReference type="InterPro" id="IPR058245">
    <property type="entry name" value="NreC/VraR/RcsB-like_REC"/>
</dbReference>
<dbReference type="AlphaFoldDB" id="A0AAI9EQ44"/>
<dbReference type="SUPFAM" id="SSF52172">
    <property type="entry name" value="CheY-like"/>
    <property type="match status" value="1"/>
</dbReference>
<dbReference type="CDD" id="cd17535">
    <property type="entry name" value="REC_NarL-like"/>
    <property type="match status" value="1"/>
</dbReference>
<evidence type="ECO:0000313" key="4">
    <source>
        <dbReference type="Proteomes" id="UP000046784"/>
    </source>
</evidence>
<evidence type="ECO:0000256" key="1">
    <source>
        <dbReference type="PROSITE-ProRule" id="PRU00169"/>
    </source>
</evidence>
<accession>A0AAI9EQ44</accession>
<feature type="modified residue" description="4-aspartylphosphate" evidence="1">
    <location>
        <position position="54"/>
    </location>
</feature>
<protein>
    <submittedName>
        <fullName evidence="3">Two-component response regulator</fullName>
    </submittedName>
</protein>
<dbReference type="PROSITE" id="PS50110">
    <property type="entry name" value="RESPONSE_REGULATORY"/>
    <property type="match status" value="1"/>
</dbReference>
<dbReference type="GO" id="GO:0000160">
    <property type="term" value="P:phosphorelay signal transduction system"/>
    <property type="evidence" value="ECO:0007669"/>
    <property type="project" value="InterPro"/>
</dbReference>
<organism evidence="3 4">
    <name type="scientific">Yersinia frederiksenii</name>
    <dbReference type="NCBI Taxonomy" id="29484"/>
    <lineage>
        <taxon>Bacteria</taxon>
        <taxon>Pseudomonadati</taxon>
        <taxon>Pseudomonadota</taxon>
        <taxon>Gammaproteobacteria</taxon>
        <taxon>Enterobacterales</taxon>
        <taxon>Yersiniaceae</taxon>
        <taxon>Yersinia</taxon>
    </lineage>
</organism>
<dbReference type="Gene3D" id="3.40.50.2300">
    <property type="match status" value="1"/>
</dbReference>
<evidence type="ECO:0000259" key="2">
    <source>
        <dbReference type="PROSITE" id="PS50110"/>
    </source>
</evidence>
<keyword evidence="1" id="KW-0597">Phosphoprotein</keyword>
<reference evidence="3 4" key="1">
    <citation type="submission" date="2015-03" db="EMBL/GenBank/DDBJ databases">
        <authorList>
            <consortium name="Pathogen Informatics"/>
            <person name="Murphy D."/>
        </authorList>
    </citation>
    <scope>NUCLEOTIDE SEQUENCE [LARGE SCALE GENOMIC DNA]</scope>
    <source>
        <strain evidence="3 4">3400/83</strain>
    </source>
</reference>
<dbReference type="InterPro" id="IPR051015">
    <property type="entry name" value="EvgA-like"/>
</dbReference>
<dbReference type="PANTHER" id="PTHR45566">
    <property type="entry name" value="HTH-TYPE TRANSCRIPTIONAL REGULATOR YHJB-RELATED"/>
    <property type="match status" value="1"/>
</dbReference>
<sequence>MNNVLILVFDEHPLIRYAVKNLIVKRGWQFLDTGCQKKTLKLISTYKPNLIILDILMQGCLGLNYIKKIRQLSPTSKVLVFSSLLPTFFIKRCLEIGVNGYVYKKDALYNLDGAIDAVLTGHCCFPDIDVNGEDSRLPLGMYYHEE</sequence>
<gene>
    <name evidence="3" type="primary">bvgA_1</name>
    <name evidence="3" type="ORF">ERS008524_02952</name>
</gene>
<evidence type="ECO:0000313" key="3">
    <source>
        <dbReference type="EMBL" id="CFR06520.1"/>
    </source>
</evidence>
<dbReference type="SMART" id="SM00448">
    <property type="entry name" value="REC"/>
    <property type="match status" value="1"/>
</dbReference>